<gene>
    <name evidence="1" type="ORF">HPB47_021003</name>
</gene>
<name>A0AC60QDX6_IXOPE</name>
<dbReference type="EMBL" id="JABSTQ010009164">
    <property type="protein sequence ID" value="KAG0432279.1"/>
    <property type="molecule type" value="Genomic_DNA"/>
</dbReference>
<sequence length="406" mass="44152">MQAEIPAEKEDHDDSSPVRLACYVPNLAKIEFYDPLELIRGEFRPQSPATVPEQTPGQTHVPPDAPPGRRSVQSPWSPSSARIRGRMVSGAAAEAFRPKSVNWQKFLHDSSFDERSRRAAAKSEPRHTPRPLRHQAIRLLLQRRGIENSRRPFRKAFPQRGQPRAPLPELTKKQGQARRSYRGSSSEPDDGVLSSFREVNPIGRAAAGHRRSARNGETHSKKRVPRRAASDSAVSSMASTRGTAAASGFVPITGPFGSQEMAYSPFLDGGSLFASAISGYPSMSRQYSKQSHGDLEYGRSASSFPSEGYGSLGSGNFQLIRGGIYADNQASSSHVPYYVQGPSRGYGGAFSYDEDSEPVMGFQGFEHFGNPLHNALSKQSHVIGASSAHPRRSAHAKAVDPLTAAS</sequence>
<organism evidence="1 2">
    <name type="scientific">Ixodes persulcatus</name>
    <name type="common">Taiga tick</name>
    <dbReference type="NCBI Taxonomy" id="34615"/>
    <lineage>
        <taxon>Eukaryota</taxon>
        <taxon>Metazoa</taxon>
        <taxon>Ecdysozoa</taxon>
        <taxon>Arthropoda</taxon>
        <taxon>Chelicerata</taxon>
        <taxon>Arachnida</taxon>
        <taxon>Acari</taxon>
        <taxon>Parasitiformes</taxon>
        <taxon>Ixodida</taxon>
        <taxon>Ixodoidea</taxon>
        <taxon>Ixodidae</taxon>
        <taxon>Ixodinae</taxon>
        <taxon>Ixodes</taxon>
    </lineage>
</organism>
<dbReference type="Proteomes" id="UP000805193">
    <property type="component" value="Unassembled WGS sequence"/>
</dbReference>
<evidence type="ECO:0000313" key="2">
    <source>
        <dbReference type="Proteomes" id="UP000805193"/>
    </source>
</evidence>
<evidence type="ECO:0000313" key="1">
    <source>
        <dbReference type="EMBL" id="KAG0432279.1"/>
    </source>
</evidence>
<accession>A0AC60QDX6</accession>
<protein>
    <submittedName>
        <fullName evidence="1">Uncharacterized protein</fullName>
    </submittedName>
</protein>
<comment type="caution">
    <text evidence="1">The sequence shown here is derived from an EMBL/GenBank/DDBJ whole genome shotgun (WGS) entry which is preliminary data.</text>
</comment>
<proteinExistence type="predicted"/>
<keyword evidence="2" id="KW-1185">Reference proteome</keyword>
<reference evidence="1 2" key="1">
    <citation type="journal article" date="2020" name="Cell">
        <title>Large-Scale Comparative Analyses of Tick Genomes Elucidate Their Genetic Diversity and Vector Capacities.</title>
        <authorList>
            <consortium name="Tick Genome and Microbiome Consortium (TIGMIC)"/>
            <person name="Jia N."/>
            <person name="Wang J."/>
            <person name="Shi W."/>
            <person name="Du L."/>
            <person name="Sun Y."/>
            <person name="Zhan W."/>
            <person name="Jiang J.F."/>
            <person name="Wang Q."/>
            <person name="Zhang B."/>
            <person name="Ji P."/>
            <person name="Bell-Sakyi L."/>
            <person name="Cui X.M."/>
            <person name="Yuan T.T."/>
            <person name="Jiang B.G."/>
            <person name="Yang W.F."/>
            <person name="Lam T.T."/>
            <person name="Chang Q.C."/>
            <person name="Ding S.J."/>
            <person name="Wang X.J."/>
            <person name="Zhu J.G."/>
            <person name="Ruan X.D."/>
            <person name="Zhao L."/>
            <person name="Wei J.T."/>
            <person name="Ye R.Z."/>
            <person name="Que T.C."/>
            <person name="Du C.H."/>
            <person name="Zhou Y.H."/>
            <person name="Cheng J.X."/>
            <person name="Dai P.F."/>
            <person name="Guo W.B."/>
            <person name="Han X.H."/>
            <person name="Huang E.J."/>
            <person name="Li L.F."/>
            <person name="Wei W."/>
            <person name="Gao Y.C."/>
            <person name="Liu J.Z."/>
            <person name="Shao H.Z."/>
            <person name="Wang X."/>
            <person name="Wang C.C."/>
            <person name="Yang T.C."/>
            <person name="Huo Q.B."/>
            <person name="Li W."/>
            <person name="Chen H.Y."/>
            <person name="Chen S.E."/>
            <person name="Zhou L.G."/>
            <person name="Ni X.B."/>
            <person name="Tian J.H."/>
            <person name="Sheng Y."/>
            <person name="Liu T."/>
            <person name="Pan Y.S."/>
            <person name="Xia L.Y."/>
            <person name="Li J."/>
            <person name="Zhao F."/>
            <person name="Cao W.C."/>
        </authorList>
    </citation>
    <scope>NUCLEOTIDE SEQUENCE [LARGE SCALE GENOMIC DNA]</scope>
    <source>
        <strain evidence="1">Iper-2018</strain>
    </source>
</reference>